<gene>
    <name evidence="8" type="ORF">K493DRAFT_320936</name>
</gene>
<proteinExistence type="inferred from homology"/>
<protein>
    <recommendedName>
        <fullName evidence="7">CLASP N-terminal domain-containing protein</fullName>
    </recommendedName>
</protein>
<dbReference type="Pfam" id="PF12348">
    <property type="entry name" value="CLASP_N"/>
    <property type="match status" value="1"/>
</dbReference>
<evidence type="ECO:0000259" key="7">
    <source>
        <dbReference type="Pfam" id="PF12348"/>
    </source>
</evidence>
<keyword evidence="4" id="KW-0493">Microtubule</keyword>
<feature type="compositionally biased region" description="Low complexity" evidence="6">
    <location>
        <begin position="197"/>
        <end position="212"/>
    </location>
</feature>
<dbReference type="GO" id="GO:0005819">
    <property type="term" value="C:spindle"/>
    <property type="evidence" value="ECO:0007669"/>
    <property type="project" value="UniProtKB-SubCell"/>
</dbReference>
<feature type="compositionally biased region" description="Low complexity" evidence="6">
    <location>
        <begin position="143"/>
        <end position="159"/>
    </location>
</feature>
<reference evidence="8 9" key="1">
    <citation type="submission" date="2016-07" db="EMBL/GenBank/DDBJ databases">
        <title>Pervasive Adenine N6-methylation of Active Genes in Fungi.</title>
        <authorList>
            <consortium name="DOE Joint Genome Institute"/>
            <person name="Mondo S.J."/>
            <person name="Dannebaum R.O."/>
            <person name="Kuo R.C."/>
            <person name="Labutti K."/>
            <person name="Haridas S."/>
            <person name="Kuo A."/>
            <person name="Salamov A."/>
            <person name="Ahrendt S.R."/>
            <person name="Lipzen A."/>
            <person name="Sullivan W."/>
            <person name="Andreopoulos W.B."/>
            <person name="Clum A."/>
            <person name="Lindquist E."/>
            <person name="Daum C."/>
            <person name="Ramamoorthy G.K."/>
            <person name="Gryganskyi A."/>
            <person name="Culley D."/>
            <person name="Magnuson J.K."/>
            <person name="James T.Y."/>
            <person name="O'Malley M.A."/>
            <person name="Stajich J.E."/>
            <person name="Spatafora J.W."/>
            <person name="Visel A."/>
            <person name="Grigoriev I.V."/>
        </authorList>
    </citation>
    <scope>NUCLEOTIDE SEQUENCE [LARGE SCALE GENOMIC DNA]</scope>
    <source>
        <strain evidence="8 9">CBS 931.73</strain>
    </source>
</reference>
<evidence type="ECO:0000313" key="9">
    <source>
        <dbReference type="Proteomes" id="UP000193498"/>
    </source>
</evidence>
<dbReference type="InParanoid" id="A0A1Y1X334"/>
<evidence type="ECO:0000256" key="6">
    <source>
        <dbReference type="SAM" id="MobiDB-lite"/>
    </source>
</evidence>
<dbReference type="EMBL" id="MCFE01000752">
    <property type="protein sequence ID" value="ORX80183.1"/>
    <property type="molecule type" value="Genomic_DNA"/>
</dbReference>
<evidence type="ECO:0000313" key="8">
    <source>
        <dbReference type="EMBL" id="ORX80183.1"/>
    </source>
</evidence>
<evidence type="ECO:0000256" key="4">
    <source>
        <dbReference type="ARBA" id="ARBA00022701"/>
    </source>
</evidence>
<keyword evidence="3" id="KW-0132">Cell division</keyword>
<comment type="subcellular location">
    <subcellularLocation>
        <location evidence="1">Cytoplasm</location>
        <location evidence="1">Cytoskeleton</location>
        <location evidence="1">Spindle</location>
    </subcellularLocation>
</comment>
<feature type="region of interest" description="Disordered" evidence="6">
    <location>
        <begin position="132"/>
        <end position="212"/>
    </location>
</feature>
<keyword evidence="5" id="KW-0498">Mitosis</keyword>
<organism evidence="8 9">
    <name type="scientific">Basidiobolus meristosporus CBS 931.73</name>
    <dbReference type="NCBI Taxonomy" id="1314790"/>
    <lineage>
        <taxon>Eukaryota</taxon>
        <taxon>Fungi</taxon>
        <taxon>Fungi incertae sedis</taxon>
        <taxon>Zoopagomycota</taxon>
        <taxon>Entomophthoromycotina</taxon>
        <taxon>Basidiobolomycetes</taxon>
        <taxon>Basidiobolales</taxon>
        <taxon>Basidiobolaceae</taxon>
        <taxon>Basidiobolus</taxon>
    </lineage>
</organism>
<sequence length="288" mass="32340">MKLDADKFLPLEEQFVPSILELIHRDSRIFQLRARECLVTLVQNGKLLSHTAGVIHGFKGGNEFAKCNIMEILVEYIQFFDNKLEPYLDIFEDAIRVGCMDPSQEVREVTKRVYDAYRRQYKARAETFKDDLSEESKNNLKAGSSQSSPSQSIPSLSEGSDCDSENVTEPSGTPQRSSTPSAPITPQNRIKPLDLRSSASSSKYMSKDSPVSTASFSSRISKLTVPCDDLPFMKSTRAYHHRLSQSTLATTFGLKSWETSGANVNNFPSSLRVYPIPEDLPDRKPFRV</sequence>
<dbReference type="OrthoDB" id="46159at2759"/>
<dbReference type="GO" id="GO:0005874">
    <property type="term" value="C:microtubule"/>
    <property type="evidence" value="ECO:0007669"/>
    <property type="project" value="UniProtKB-KW"/>
</dbReference>
<dbReference type="GO" id="GO:0051301">
    <property type="term" value="P:cell division"/>
    <property type="evidence" value="ECO:0007669"/>
    <property type="project" value="UniProtKB-KW"/>
</dbReference>
<dbReference type="InterPro" id="IPR016024">
    <property type="entry name" value="ARM-type_fold"/>
</dbReference>
<dbReference type="InterPro" id="IPR024395">
    <property type="entry name" value="CLASP_N_dom"/>
</dbReference>
<feature type="compositionally biased region" description="Polar residues" evidence="6">
    <location>
        <begin position="167"/>
        <end position="188"/>
    </location>
</feature>
<evidence type="ECO:0000256" key="3">
    <source>
        <dbReference type="ARBA" id="ARBA00022618"/>
    </source>
</evidence>
<evidence type="ECO:0000256" key="1">
    <source>
        <dbReference type="ARBA" id="ARBA00004186"/>
    </source>
</evidence>
<keyword evidence="9" id="KW-1185">Reference proteome</keyword>
<dbReference type="AlphaFoldDB" id="A0A1Y1X334"/>
<dbReference type="STRING" id="1314790.A0A1Y1X334"/>
<feature type="domain" description="CLASP N-terminal" evidence="7">
    <location>
        <begin position="7"/>
        <end position="140"/>
    </location>
</feature>
<accession>A0A1Y1X334</accession>
<dbReference type="InterPro" id="IPR011989">
    <property type="entry name" value="ARM-like"/>
</dbReference>
<comment type="caution">
    <text evidence="8">The sequence shown here is derived from an EMBL/GenBank/DDBJ whole genome shotgun (WGS) entry which is preliminary data.</text>
</comment>
<dbReference type="Gene3D" id="1.25.10.10">
    <property type="entry name" value="Leucine-rich Repeat Variant"/>
    <property type="match status" value="1"/>
</dbReference>
<comment type="similarity">
    <text evidence="2">Belongs to the CLASP family.</text>
</comment>
<name>A0A1Y1X334_9FUNG</name>
<dbReference type="SUPFAM" id="SSF48371">
    <property type="entry name" value="ARM repeat"/>
    <property type="match status" value="1"/>
</dbReference>
<evidence type="ECO:0000256" key="2">
    <source>
        <dbReference type="ARBA" id="ARBA00009549"/>
    </source>
</evidence>
<evidence type="ECO:0000256" key="5">
    <source>
        <dbReference type="ARBA" id="ARBA00022776"/>
    </source>
</evidence>
<keyword evidence="5" id="KW-0131">Cell cycle</keyword>
<dbReference type="Proteomes" id="UP000193498">
    <property type="component" value="Unassembled WGS sequence"/>
</dbReference>